<organism evidence="1 2">
    <name type="scientific">Terrilactibacillus laevilacticus</name>
    <dbReference type="NCBI Taxonomy" id="1380157"/>
    <lineage>
        <taxon>Bacteria</taxon>
        <taxon>Bacillati</taxon>
        <taxon>Bacillota</taxon>
        <taxon>Bacilli</taxon>
        <taxon>Bacillales</taxon>
        <taxon>Bacillaceae</taxon>
        <taxon>Terrilactibacillus</taxon>
    </lineage>
</organism>
<name>A0ABW5PUN8_9BACI</name>
<reference evidence="2" key="1">
    <citation type="journal article" date="2019" name="Int. J. Syst. Evol. Microbiol.">
        <title>The Global Catalogue of Microorganisms (GCM) 10K type strain sequencing project: providing services to taxonomists for standard genome sequencing and annotation.</title>
        <authorList>
            <consortium name="The Broad Institute Genomics Platform"/>
            <consortium name="The Broad Institute Genome Sequencing Center for Infectious Disease"/>
            <person name="Wu L."/>
            <person name="Ma J."/>
        </authorList>
    </citation>
    <scope>NUCLEOTIDE SEQUENCE [LARGE SCALE GENOMIC DNA]</scope>
    <source>
        <strain evidence="2">TISTR 2241</strain>
    </source>
</reference>
<dbReference type="RefSeq" id="WP_141190958.1">
    <property type="nucleotide sequence ID" value="NZ_JBHUMR010000015.1"/>
</dbReference>
<gene>
    <name evidence="1" type="ORF">ACFSTF_14175</name>
</gene>
<sequence>MIRNKIVLGSIILSCVIGLSIAVYLQFNIPASAKNTINKPKVVTQQDQRNISSMERKVYKSNFLNKVSEELKTNGYRPTGAATFEYDVNKKTITILLDKNQKITGQKKEDISNIVNNVASKNKLGSFIVKTQYVQLK</sequence>
<comment type="caution">
    <text evidence="1">The sequence shown here is derived from an EMBL/GenBank/DDBJ whole genome shotgun (WGS) entry which is preliminary data.</text>
</comment>
<evidence type="ECO:0000313" key="1">
    <source>
        <dbReference type="EMBL" id="MFD2618452.1"/>
    </source>
</evidence>
<protein>
    <submittedName>
        <fullName evidence="1">Uncharacterized protein</fullName>
    </submittedName>
</protein>
<accession>A0ABW5PUN8</accession>
<keyword evidence="2" id="KW-1185">Reference proteome</keyword>
<dbReference type="Proteomes" id="UP001597458">
    <property type="component" value="Unassembled WGS sequence"/>
</dbReference>
<evidence type="ECO:0000313" key="2">
    <source>
        <dbReference type="Proteomes" id="UP001597458"/>
    </source>
</evidence>
<dbReference type="EMBL" id="JBHUMR010000015">
    <property type="protein sequence ID" value="MFD2618452.1"/>
    <property type="molecule type" value="Genomic_DNA"/>
</dbReference>
<proteinExistence type="predicted"/>